<dbReference type="PANTHER" id="PTHR46511">
    <property type="entry name" value="MORN REPEAT-CONTAINING PROTEIN 3"/>
    <property type="match status" value="1"/>
</dbReference>
<evidence type="ECO:0000256" key="4">
    <source>
        <dbReference type="ARBA" id="ARBA00039854"/>
    </source>
</evidence>
<keyword evidence="7" id="KW-1185">Reference proteome</keyword>
<dbReference type="STRING" id="158441.A0A226D5M8"/>
<dbReference type="SMART" id="SM00698">
    <property type="entry name" value="MORN"/>
    <property type="match status" value="5"/>
</dbReference>
<dbReference type="Gene3D" id="2.20.110.10">
    <property type="entry name" value="Histone H3 K4-specific methyltransferase SET7/9 N-terminal domain"/>
    <property type="match status" value="2"/>
</dbReference>
<comment type="caution">
    <text evidence="6">The sequence shown here is derived from an EMBL/GenBank/DDBJ whole genome shotgun (WGS) entry which is preliminary data.</text>
</comment>
<accession>A0A226D5M8</accession>
<sequence length="247" mass="29054">MPFLKNKDNRITPKWKSVDNLTHRNGYRAAVFGKSIKEKYTGWFKDNMKHGKGYQVYENQTFYEGDWANDKRNGHGYLSFVCPSTKKTLRIYTGEWKDDFPSSEGMKSFPDGGLYKGEFKFGKRHGWGTLHVLRGWRDLHRTMDMRHGVGRYLNHETGNYYEGSYKVDKKCGLGRYHYLSTGQVQEGVWFDDFPEVTEMRDDLKRRDGAPRKTEFEIPPLTILMDPHQVYLSRAHEILDKVKEVTME</sequence>
<dbReference type="AlphaFoldDB" id="A0A226D5M8"/>
<comment type="function">
    <text evidence="5">Assembles a suppression complex (suppresome) by tethering SIRT1 and MDM2 to regulate composite modifications of p53/TP53. Confers both deacetylation-mediated functional inactivation, by SIRT1, and ubiquitination-dependent degradation, by MDM2, of p53/TP53, promoting a proliferative and cell survival behaviors. May play a role in the regulation of spermatogenesis.</text>
</comment>
<evidence type="ECO:0000256" key="3">
    <source>
        <dbReference type="ARBA" id="ARBA00023329"/>
    </source>
</evidence>
<dbReference type="OMA" id="CGIMIDF"/>
<dbReference type="InterPro" id="IPR003409">
    <property type="entry name" value="MORN"/>
</dbReference>
<dbReference type="SUPFAM" id="SSF82185">
    <property type="entry name" value="Histone H3 K4-specific methyltransferase SET7/9 N-terminal domain"/>
    <property type="match status" value="2"/>
</dbReference>
<comment type="subcellular location">
    <subcellularLocation>
        <location evidence="1">Cytoplasmic vesicle</location>
        <location evidence="1">Secretory vesicle</location>
        <location evidence="1">Acrosome</location>
    </subcellularLocation>
</comment>
<reference evidence="6 7" key="1">
    <citation type="submission" date="2015-12" db="EMBL/GenBank/DDBJ databases">
        <title>The genome of Folsomia candida.</title>
        <authorList>
            <person name="Faddeeva A."/>
            <person name="Derks M.F."/>
            <person name="Anvar Y."/>
            <person name="Smit S."/>
            <person name="Van Straalen N."/>
            <person name="Roelofs D."/>
        </authorList>
    </citation>
    <scope>NUCLEOTIDE SEQUENCE [LARGE SCALE GENOMIC DNA]</scope>
    <source>
        <strain evidence="6 7">VU population</strain>
        <tissue evidence="6">Whole body</tissue>
    </source>
</reference>
<dbReference type="EMBL" id="LNIX01000033">
    <property type="protein sequence ID" value="OXA40519.1"/>
    <property type="molecule type" value="Genomic_DNA"/>
</dbReference>
<evidence type="ECO:0000313" key="7">
    <source>
        <dbReference type="Proteomes" id="UP000198287"/>
    </source>
</evidence>
<dbReference type="InterPro" id="IPR052472">
    <property type="entry name" value="MORN3"/>
</dbReference>
<dbReference type="OrthoDB" id="270720at2759"/>
<evidence type="ECO:0000256" key="2">
    <source>
        <dbReference type="ARBA" id="ARBA00022737"/>
    </source>
</evidence>
<dbReference type="PANTHER" id="PTHR46511:SF1">
    <property type="entry name" value="MORN REPEAT-CONTAINING PROTEIN 3"/>
    <property type="match status" value="1"/>
</dbReference>
<dbReference type="Proteomes" id="UP000198287">
    <property type="component" value="Unassembled WGS sequence"/>
</dbReference>
<gene>
    <name evidence="6" type="ORF">Fcan01_24674</name>
</gene>
<evidence type="ECO:0000256" key="1">
    <source>
        <dbReference type="ARBA" id="ARBA00004218"/>
    </source>
</evidence>
<dbReference type="GO" id="GO:0001669">
    <property type="term" value="C:acrosomal vesicle"/>
    <property type="evidence" value="ECO:0007669"/>
    <property type="project" value="UniProtKB-SubCell"/>
</dbReference>
<proteinExistence type="predicted"/>
<organism evidence="6 7">
    <name type="scientific">Folsomia candida</name>
    <name type="common">Springtail</name>
    <dbReference type="NCBI Taxonomy" id="158441"/>
    <lineage>
        <taxon>Eukaryota</taxon>
        <taxon>Metazoa</taxon>
        <taxon>Ecdysozoa</taxon>
        <taxon>Arthropoda</taxon>
        <taxon>Hexapoda</taxon>
        <taxon>Collembola</taxon>
        <taxon>Entomobryomorpha</taxon>
        <taxon>Isotomoidea</taxon>
        <taxon>Isotomidae</taxon>
        <taxon>Proisotominae</taxon>
        <taxon>Folsomia</taxon>
    </lineage>
</organism>
<protein>
    <recommendedName>
        <fullName evidence="4">MORN repeat-containing protein 3</fullName>
    </recommendedName>
</protein>
<name>A0A226D5M8_FOLCA</name>
<dbReference type="Pfam" id="PF02493">
    <property type="entry name" value="MORN"/>
    <property type="match status" value="5"/>
</dbReference>
<evidence type="ECO:0000256" key="5">
    <source>
        <dbReference type="ARBA" id="ARBA00045851"/>
    </source>
</evidence>
<evidence type="ECO:0000313" key="6">
    <source>
        <dbReference type="EMBL" id="OXA40519.1"/>
    </source>
</evidence>
<keyword evidence="2" id="KW-0677">Repeat</keyword>
<keyword evidence="3" id="KW-0968">Cytoplasmic vesicle</keyword>